<dbReference type="AlphaFoldDB" id="A0A0U1LWP0"/>
<feature type="domain" description="D-isomer specific 2-hydroxyacid dehydrogenase catalytic" evidence="6">
    <location>
        <begin position="10"/>
        <end position="315"/>
    </location>
</feature>
<evidence type="ECO:0000259" key="6">
    <source>
        <dbReference type="Pfam" id="PF00389"/>
    </source>
</evidence>
<keyword evidence="2" id="KW-0028">Amino-acid biosynthesis</keyword>
<dbReference type="GO" id="GO:0016616">
    <property type="term" value="F:oxidoreductase activity, acting on the CH-OH group of donors, NAD or NADP as acceptor"/>
    <property type="evidence" value="ECO:0007669"/>
    <property type="project" value="InterPro"/>
</dbReference>
<dbReference type="InterPro" id="IPR050857">
    <property type="entry name" value="D-2-hydroxyacid_DH"/>
</dbReference>
<proteinExistence type="inferred from homology"/>
<evidence type="ECO:0000256" key="1">
    <source>
        <dbReference type="ARBA" id="ARBA00005854"/>
    </source>
</evidence>
<dbReference type="InterPro" id="IPR029752">
    <property type="entry name" value="D-isomer_DH_CS1"/>
</dbReference>
<dbReference type="InterPro" id="IPR006139">
    <property type="entry name" value="D-isomer_2_OHA_DH_cat_dom"/>
</dbReference>
<dbReference type="STRING" id="28573.A0A0U1LWP0"/>
<evidence type="ECO:0000256" key="5">
    <source>
        <dbReference type="RuleBase" id="RU003719"/>
    </source>
</evidence>
<dbReference type="InterPro" id="IPR029753">
    <property type="entry name" value="D-isomer_DH_CS"/>
</dbReference>
<evidence type="ECO:0008006" key="10">
    <source>
        <dbReference type="Google" id="ProtNLM"/>
    </source>
</evidence>
<dbReference type="GO" id="GO:0051287">
    <property type="term" value="F:NAD binding"/>
    <property type="evidence" value="ECO:0007669"/>
    <property type="project" value="InterPro"/>
</dbReference>
<dbReference type="PROSITE" id="PS00671">
    <property type="entry name" value="D_2_HYDROXYACID_DH_3"/>
    <property type="match status" value="1"/>
</dbReference>
<evidence type="ECO:0000313" key="8">
    <source>
        <dbReference type="EMBL" id="CRG87837.1"/>
    </source>
</evidence>
<dbReference type="PROSITE" id="PS00065">
    <property type="entry name" value="D_2_HYDROXYACID_DH_1"/>
    <property type="match status" value="1"/>
</dbReference>
<keyword evidence="3 5" id="KW-0560">Oxidoreductase</keyword>
<dbReference type="InterPro" id="IPR036291">
    <property type="entry name" value="NAD(P)-bd_dom_sf"/>
</dbReference>
<keyword evidence="4" id="KW-0520">NAD</keyword>
<dbReference type="InterPro" id="IPR006140">
    <property type="entry name" value="D-isomer_DH_NAD-bd"/>
</dbReference>
<dbReference type="FunFam" id="3.40.50.720:FF:000203">
    <property type="entry name" value="D-3-phosphoglycerate dehydrogenase (SerA)"/>
    <property type="match status" value="1"/>
</dbReference>
<evidence type="ECO:0000256" key="3">
    <source>
        <dbReference type="ARBA" id="ARBA00023002"/>
    </source>
</evidence>
<dbReference type="Gene3D" id="3.40.50.720">
    <property type="entry name" value="NAD(P)-binding Rossmann-like Domain"/>
    <property type="match status" value="2"/>
</dbReference>
<sequence>MGSMQEYTIYIVDPFHPDAVQLVQNIPYVRAILPDDPRKANWHADADGIMIRSDSRLTEEDFAKAKRLRAVVKQGVGVDNIDLEGAKKHGIAVHNTPALNSESVAELSMALTLTLSRRVGEIDRAVRSGQTVIRSKMLSTSMFRKTVGVVGMGNIGKIISQKWIGAFECNIVAYDPYAPANAWSDVAHVRASELDELLKVSDVVTLHVPLVDSTRGLIGTHALEVMKDTAILVNCARGGVVDEKALLEGLRKKQIGGAALDVMEIEPPTVDVYGEYLKYENLIMTPHIGGSTKENQSRSGMAVAETLMDVLEGRNAGGKLV</sequence>
<protein>
    <recommendedName>
        <fullName evidence="10">D-3-phosphoglycerate dehydrogenase</fullName>
    </recommendedName>
</protein>
<dbReference type="PANTHER" id="PTHR42789:SF1">
    <property type="entry name" value="D-ISOMER SPECIFIC 2-HYDROXYACID DEHYDROGENASE FAMILY PROTEIN (AFU_ORTHOLOGUE AFUA_6G10090)"/>
    <property type="match status" value="1"/>
</dbReference>
<feature type="domain" description="D-isomer specific 2-hydroxyacid dehydrogenase NAD-binding" evidence="7">
    <location>
        <begin position="109"/>
        <end position="289"/>
    </location>
</feature>
<dbReference type="EMBL" id="CVMT01000003">
    <property type="protein sequence ID" value="CRG87837.1"/>
    <property type="molecule type" value="Genomic_DNA"/>
</dbReference>
<name>A0A0U1LWP0_TALIS</name>
<evidence type="ECO:0000313" key="9">
    <source>
        <dbReference type="Proteomes" id="UP000054383"/>
    </source>
</evidence>
<organism evidence="8 9">
    <name type="scientific">Talaromyces islandicus</name>
    <name type="common">Penicillium islandicum</name>
    <dbReference type="NCBI Taxonomy" id="28573"/>
    <lineage>
        <taxon>Eukaryota</taxon>
        <taxon>Fungi</taxon>
        <taxon>Dikarya</taxon>
        <taxon>Ascomycota</taxon>
        <taxon>Pezizomycotina</taxon>
        <taxon>Eurotiomycetes</taxon>
        <taxon>Eurotiomycetidae</taxon>
        <taxon>Eurotiales</taxon>
        <taxon>Trichocomaceae</taxon>
        <taxon>Talaromyces</taxon>
        <taxon>Talaromyces sect. Islandici</taxon>
    </lineage>
</organism>
<keyword evidence="9" id="KW-1185">Reference proteome</keyword>
<dbReference type="SUPFAM" id="SSF51735">
    <property type="entry name" value="NAD(P)-binding Rossmann-fold domains"/>
    <property type="match status" value="1"/>
</dbReference>
<dbReference type="PROSITE" id="PS00670">
    <property type="entry name" value="D_2_HYDROXYACID_DH_2"/>
    <property type="match status" value="1"/>
</dbReference>
<evidence type="ECO:0000256" key="4">
    <source>
        <dbReference type="ARBA" id="ARBA00023027"/>
    </source>
</evidence>
<dbReference type="CDD" id="cd12173">
    <property type="entry name" value="PGDH_4"/>
    <property type="match status" value="1"/>
</dbReference>
<dbReference type="GO" id="GO:0008652">
    <property type="term" value="P:amino acid biosynthetic process"/>
    <property type="evidence" value="ECO:0007669"/>
    <property type="project" value="UniProtKB-KW"/>
</dbReference>
<dbReference type="SUPFAM" id="SSF52283">
    <property type="entry name" value="Formate/glycerate dehydrogenase catalytic domain-like"/>
    <property type="match status" value="1"/>
</dbReference>
<dbReference type="OMA" id="HIAYFTQ"/>
<dbReference type="OrthoDB" id="298012at2759"/>
<gene>
    <name evidence="8" type="ORF">PISL3812_04858</name>
</gene>
<dbReference type="PANTHER" id="PTHR42789">
    <property type="entry name" value="D-ISOMER SPECIFIC 2-HYDROXYACID DEHYDROGENASE FAMILY PROTEIN (AFU_ORTHOLOGUE AFUA_6G10090)"/>
    <property type="match status" value="1"/>
</dbReference>
<dbReference type="Pfam" id="PF00389">
    <property type="entry name" value="2-Hacid_dh"/>
    <property type="match status" value="1"/>
</dbReference>
<comment type="similarity">
    <text evidence="1 5">Belongs to the D-isomer specific 2-hydroxyacid dehydrogenase family.</text>
</comment>
<dbReference type="Pfam" id="PF02826">
    <property type="entry name" value="2-Hacid_dh_C"/>
    <property type="match status" value="1"/>
</dbReference>
<evidence type="ECO:0000256" key="2">
    <source>
        <dbReference type="ARBA" id="ARBA00022605"/>
    </source>
</evidence>
<reference evidence="8 9" key="1">
    <citation type="submission" date="2015-04" db="EMBL/GenBank/DDBJ databases">
        <authorList>
            <person name="Syromyatnikov M.Y."/>
            <person name="Popov V.N."/>
        </authorList>
    </citation>
    <scope>NUCLEOTIDE SEQUENCE [LARGE SCALE GENOMIC DNA]</scope>
    <source>
        <strain evidence="8">WF-38-12</strain>
    </source>
</reference>
<dbReference type="Proteomes" id="UP000054383">
    <property type="component" value="Unassembled WGS sequence"/>
</dbReference>
<accession>A0A0U1LWP0</accession>
<evidence type="ECO:0000259" key="7">
    <source>
        <dbReference type="Pfam" id="PF02826"/>
    </source>
</evidence>